<gene>
    <name evidence="2" type="ORF">BC670_2788</name>
</gene>
<feature type="transmembrane region" description="Helical" evidence="1">
    <location>
        <begin position="110"/>
        <end position="128"/>
    </location>
</feature>
<feature type="transmembrane region" description="Helical" evidence="1">
    <location>
        <begin position="39"/>
        <end position="57"/>
    </location>
</feature>
<comment type="caution">
    <text evidence="2">The sequence shown here is derived from an EMBL/GenBank/DDBJ whole genome shotgun (WGS) entry which is preliminary data.</text>
</comment>
<accession>A0A543G6S2</accession>
<keyword evidence="1" id="KW-0812">Transmembrane</keyword>
<sequence length="135" mass="16126">MICNKIFKYKIYISVLLILLSVFYVPSPYHVDYYAEPSYFIYFKINFLILFFNIYFTNKLILVEKILYAALISCIVLIVVGYLLEKFLGYIYGYDTNWDELKSPELLDNALFFLISNFIGMGFIAFWLKYKKPIY</sequence>
<evidence type="ECO:0000313" key="2">
    <source>
        <dbReference type="EMBL" id="TQM41783.1"/>
    </source>
</evidence>
<dbReference type="AlphaFoldDB" id="A0A543G6S2"/>
<keyword evidence="1" id="KW-1133">Transmembrane helix</keyword>
<name>A0A543G6S2_9FLAO</name>
<feature type="transmembrane region" description="Helical" evidence="1">
    <location>
        <begin position="9"/>
        <end position="27"/>
    </location>
</feature>
<proteinExistence type="predicted"/>
<reference evidence="2 3" key="1">
    <citation type="submission" date="2019-06" db="EMBL/GenBank/DDBJ databases">
        <title>Genomic Encyclopedia of Archaeal and Bacterial Type Strains, Phase II (KMG-II): from individual species to whole genera.</title>
        <authorList>
            <person name="Goeker M."/>
        </authorList>
    </citation>
    <scope>NUCLEOTIDE SEQUENCE [LARGE SCALE GENOMIC DNA]</scope>
    <source>
        <strain evidence="2 3">DSM 24789</strain>
    </source>
</reference>
<evidence type="ECO:0000313" key="3">
    <source>
        <dbReference type="Proteomes" id="UP000320773"/>
    </source>
</evidence>
<keyword evidence="1" id="KW-0472">Membrane</keyword>
<evidence type="ECO:0000256" key="1">
    <source>
        <dbReference type="SAM" id="Phobius"/>
    </source>
</evidence>
<dbReference type="Proteomes" id="UP000320773">
    <property type="component" value="Unassembled WGS sequence"/>
</dbReference>
<protein>
    <submittedName>
        <fullName evidence="2">Uncharacterized protein</fullName>
    </submittedName>
</protein>
<dbReference type="EMBL" id="VFPJ01000001">
    <property type="protein sequence ID" value="TQM41783.1"/>
    <property type="molecule type" value="Genomic_DNA"/>
</dbReference>
<feature type="transmembrane region" description="Helical" evidence="1">
    <location>
        <begin position="66"/>
        <end position="84"/>
    </location>
</feature>
<organism evidence="2 3">
    <name type="scientific">Flavobacterium branchiophilum</name>
    <dbReference type="NCBI Taxonomy" id="55197"/>
    <lineage>
        <taxon>Bacteria</taxon>
        <taxon>Pseudomonadati</taxon>
        <taxon>Bacteroidota</taxon>
        <taxon>Flavobacteriia</taxon>
        <taxon>Flavobacteriales</taxon>
        <taxon>Flavobacteriaceae</taxon>
        <taxon>Flavobacterium</taxon>
    </lineage>
</organism>